<dbReference type="InterPro" id="IPR006116">
    <property type="entry name" value="NT_2-5OAS_ClassI-CCAase"/>
</dbReference>
<name>A0A2K2UA24_9ACTN</name>
<evidence type="ECO:0000259" key="2">
    <source>
        <dbReference type="Pfam" id="PF18134"/>
    </source>
</evidence>
<dbReference type="GO" id="GO:0051607">
    <property type="term" value="P:defense response to virus"/>
    <property type="evidence" value="ECO:0007669"/>
    <property type="project" value="UniProtKB-KW"/>
</dbReference>
<keyword evidence="1" id="KW-0051">Antiviral defense</keyword>
<evidence type="ECO:0000256" key="1">
    <source>
        <dbReference type="ARBA" id="ARBA00023118"/>
    </source>
</evidence>
<dbReference type="CDD" id="cd05400">
    <property type="entry name" value="NT_2-5OAS_ClassI-CCAase"/>
    <property type="match status" value="1"/>
</dbReference>
<sequence length="435" mass="48884">MTNNADFESFLKDINPSKSTIDEASRLHRNLREHLRTCDSYKNTHVDTYLSGSYAKQTFIRPKKDSDSCDIDIIVETTHSIDDSPYTVLYELEKAIRERSCYKSTRIQTHSVGVDMANFHLDIVPLAKDEDGLLYIGSRTDGTWKRTDPKGHISWSTEVNQGFDNNYKPLVKIMKWWRREHCPSWVKFPKGITLEKMIADNLPEAGLNIEERVMQTMANLATAYVDELESHGVPFIEDPAISGNNLAAKYQHSDFSQFVEKLNQHLTLLAENGTSNDTWKTILGDNFPTGDASAGSMSLVKAMSQDAALKVGHRQKLAYPMQAPKPNATITATVTLPSGESFDLVNDGPAIPKGSKVVYRVNCGPVKGGSVKWQVTNTGEEALRVCRRGGFEIPNEGKTSRREETAYTGKHYVQCFVVRKGYCVRWSNPFFINVE</sequence>
<dbReference type="Gene3D" id="3.30.460.10">
    <property type="entry name" value="Beta Polymerase, domain 2"/>
    <property type="match status" value="1"/>
</dbReference>
<proteinExistence type="predicted"/>
<dbReference type="InterPro" id="IPR040511">
    <property type="entry name" value="AGS_C"/>
</dbReference>
<dbReference type="InterPro" id="IPR043519">
    <property type="entry name" value="NT_sf"/>
</dbReference>
<dbReference type="EMBL" id="PPEK01000012">
    <property type="protein sequence ID" value="PNV67173.1"/>
    <property type="molecule type" value="Genomic_DNA"/>
</dbReference>
<evidence type="ECO:0000313" key="4">
    <source>
        <dbReference type="Proteomes" id="UP000236197"/>
    </source>
</evidence>
<feature type="domain" description="Adenylyl/Guanylyl and SMODS C-terminal sensor" evidence="2">
    <location>
        <begin position="313"/>
        <end position="434"/>
    </location>
</feature>
<dbReference type="AlphaFoldDB" id="A0A2K2UA24"/>
<organism evidence="3 4">
    <name type="scientific">Enteroscipio rubneri</name>
    <dbReference type="NCBI Taxonomy" id="2070686"/>
    <lineage>
        <taxon>Bacteria</taxon>
        <taxon>Bacillati</taxon>
        <taxon>Actinomycetota</taxon>
        <taxon>Coriobacteriia</taxon>
        <taxon>Eggerthellales</taxon>
        <taxon>Eggerthellaceae</taxon>
        <taxon>Enteroscipio</taxon>
    </lineage>
</organism>
<reference evidence="4" key="1">
    <citation type="submission" date="2018-01" db="EMBL/GenBank/DDBJ databases">
        <title>Rubneribacter badeniensis gen. nov., sp. nov., and Colonibacter rubneri, gen. nov., sp. nov., WGS of new members of the Eggerthellaceae.</title>
        <authorList>
            <person name="Danylec N."/>
            <person name="Stoll D.A."/>
            <person name="Doetsch A."/>
            <person name="Kulling S.E."/>
            <person name="Huch M."/>
        </authorList>
    </citation>
    <scope>NUCLEOTIDE SEQUENCE [LARGE SCALE GENOMIC DNA]</scope>
    <source>
        <strain evidence="4">ResAG-96</strain>
    </source>
</reference>
<accession>A0A2K2UA24</accession>
<protein>
    <recommendedName>
        <fullName evidence="2">Adenylyl/Guanylyl and SMODS C-terminal sensor domain-containing protein</fullName>
    </recommendedName>
</protein>
<evidence type="ECO:0000313" key="3">
    <source>
        <dbReference type="EMBL" id="PNV67173.1"/>
    </source>
</evidence>
<dbReference type="Pfam" id="PF18144">
    <property type="entry name" value="SMODS"/>
    <property type="match status" value="1"/>
</dbReference>
<dbReference type="Pfam" id="PF18134">
    <property type="entry name" value="AGS_C"/>
    <property type="match status" value="1"/>
</dbReference>
<dbReference type="SUPFAM" id="SSF81301">
    <property type="entry name" value="Nucleotidyltransferase"/>
    <property type="match status" value="1"/>
</dbReference>
<comment type="caution">
    <text evidence="3">The sequence shown here is derived from an EMBL/GenBank/DDBJ whole genome shotgun (WGS) entry which is preliminary data.</text>
</comment>
<dbReference type="GO" id="GO:0016779">
    <property type="term" value="F:nucleotidyltransferase activity"/>
    <property type="evidence" value="ECO:0007669"/>
    <property type="project" value="InterPro"/>
</dbReference>
<gene>
    <name evidence="3" type="ORF">C2L71_09570</name>
</gene>
<dbReference type="Proteomes" id="UP000236197">
    <property type="component" value="Unassembled WGS sequence"/>
</dbReference>
<keyword evidence="4" id="KW-1185">Reference proteome</keyword>
<dbReference type="RefSeq" id="WP_103265539.1">
    <property type="nucleotide sequence ID" value="NZ_CABMLE010000012.1"/>
</dbReference>